<protein>
    <submittedName>
        <fullName evidence="2">Uncharacterized protein</fullName>
    </submittedName>
</protein>
<reference evidence="2 3" key="1">
    <citation type="submission" date="2020-04" db="EMBL/GenBank/DDBJ databases">
        <authorList>
            <person name="De Canck E."/>
        </authorList>
    </citation>
    <scope>NUCLEOTIDE SEQUENCE [LARGE SCALE GENOMIC DNA]</scope>
    <source>
        <strain evidence="2 3">LMG 29542</strain>
    </source>
</reference>
<evidence type="ECO:0000256" key="1">
    <source>
        <dbReference type="SAM" id="MobiDB-lite"/>
    </source>
</evidence>
<proteinExistence type="predicted"/>
<dbReference type="AlphaFoldDB" id="A0A6J5F8I5"/>
<accession>A0A6J5F8I5</accession>
<evidence type="ECO:0000313" key="2">
    <source>
        <dbReference type="EMBL" id="CAB3775160.1"/>
    </source>
</evidence>
<sequence length="189" mass="20823">MLHGRKRDKFAPAQRSRSRKPPSSNEKPFLLPFRRGRVRRLTGRLFANKSAPNEENFAATVNARLASSLERCLPAMSWPASSEPSDHVNPYAFYDTGMAFAKAGLATVEEARPNSSTTAKGRFFRLPTKGEMPRPVSPITNFTRLRLTLFAGGRSEQRPRHLCIAEHTGPLGEAQVGGDDDAGAFIELA</sequence>
<name>A0A6J5F8I5_9BURK</name>
<gene>
    <name evidence="2" type="ORF">LMG29542_08542</name>
</gene>
<feature type="region of interest" description="Disordered" evidence="1">
    <location>
        <begin position="1"/>
        <end position="29"/>
    </location>
</feature>
<dbReference type="Proteomes" id="UP000494363">
    <property type="component" value="Unassembled WGS sequence"/>
</dbReference>
<organism evidence="2 3">
    <name type="scientific">Paraburkholderia humisilvae</name>
    <dbReference type="NCBI Taxonomy" id="627669"/>
    <lineage>
        <taxon>Bacteria</taxon>
        <taxon>Pseudomonadati</taxon>
        <taxon>Pseudomonadota</taxon>
        <taxon>Betaproteobacteria</taxon>
        <taxon>Burkholderiales</taxon>
        <taxon>Burkholderiaceae</taxon>
        <taxon>Paraburkholderia</taxon>
    </lineage>
</organism>
<keyword evidence="3" id="KW-1185">Reference proteome</keyword>
<evidence type="ECO:0000313" key="3">
    <source>
        <dbReference type="Proteomes" id="UP000494363"/>
    </source>
</evidence>
<dbReference type="EMBL" id="CADIKH010000287">
    <property type="protein sequence ID" value="CAB3775160.1"/>
    <property type="molecule type" value="Genomic_DNA"/>
</dbReference>